<evidence type="ECO:0000256" key="8">
    <source>
        <dbReference type="SAM" id="Phobius"/>
    </source>
</evidence>
<sequence>MSAPSRLRSRLALMFLLAVAVVAAAMLGLCLGSSSIALSRVIGSLIPAIGAGLDPPPGAFEIGTVLQLRLPRVVLALLVGASLAQSGAAMQGLFRNPLADPGLIGVASGAAFGAALAILLGRQAPESMRIVSIPLAAFAGGLLSAALASGLARSDGHTRVTTLLLAGLAANALFAAGIGFIVSIADPSALRNISFWMFGSLAKSGWREIALIAPILIALLLWLPRQAHALNALQLGEAEARHLGIDVERLKRRVLAGVVLAVACCVALSGLIGFVGLLAPHWIRLWAGPDHRTVLPASALCGAALLATADVIARTSFAPQELPVGILTAVLGAPFFLILLMRHRNRVESW</sequence>
<feature type="transmembrane region" description="Helical" evidence="8">
    <location>
        <begin position="102"/>
        <end position="121"/>
    </location>
</feature>
<feature type="transmembrane region" description="Helical" evidence="8">
    <location>
        <begin position="163"/>
        <end position="185"/>
    </location>
</feature>
<dbReference type="AlphaFoldDB" id="I8HZ24"/>
<dbReference type="RefSeq" id="WP_007186926.1">
    <property type="nucleotide sequence ID" value="NZ_AKGD01000003.1"/>
</dbReference>
<name>I8HZ24_9GAMM</name>
<keyword evidence="5 8" id="KW-0812">Transmembrane</keyword>
<dbReference type="EMBL" id="AKGD01000003">
    <property type="protein sequence ID" value="EIT68796.1"/>
    <property type="molecule type" value="Genomic_DNA"/>
</dbReference>
<gene>
    <name evidence="9" type="ORF">WQQ_39910</name>
</gene>
<dbReference type="Pfam" id="PF01032">
    <property type="entry name" value="FecCD"/>
    <property type="match status" value="1"/>
</dbReference>
<dbReference type="PATRIC" id="fig|1172194.4.peg.3874"/>
<dbReference type="PANTHER" id="PTHR30472:SF25">
    <property type="entry name" value="ABC TRANSPORTER PERMEASE PROTEIN MJ0876-RELATED"/>
    <property type="match status" value="1"/>
</dbReference>
<accession>I8HZ24</accession>
<evidence type="ECO:0000313" key="10">
    <source>
        <dbReference type="Proteomes" id="UP000003704"/>
    </source>
</evidence>
<dbReference type="Proteomes" id="UP000003704">
    <property type="component" value="Unassembled WGS sequence"/>
</dbReference>
<keyword evidence="7 8" id="KW-0472">Membrane</keyword>
<keyword evidence="3" id="KW-0813">Transport</keyword>
<keyword evidence="10" id="KW-1185">Reference proteome</keyword>
<protein>
    <submittedName>
        <fullName evidence="9">Uncharacterized protein</fullName>
    </submittedName>
</protein>
<evidence type="ECO:0000256" key="5">
    <source>
        <dbReference type="ARBA" id="ARBA00022692"/>
    </source>
</evidence>
<keyword evidence="6 8" id="KW-1133">Transmembrane helix</keyword>
<comment type="similarity">
    <text evidence="2">Belongs to the binding-protein-dependent transport system permease family. FecCD subfamily.</text>
</comment>
<comment type="subcellular location">
    <subcellularLocation>
        <location evidence="1">Cell membrane</location>
        <topology evidence="1">Multi-pass membrane protein</topology>
    </subcellularLocation>
</comment>
<feature type="transmembrane region" description="Helical" evidence="8">
    <location>
        <begin position="254"/>
        <end position="282"/>
    </location>
</feature>
<dbReference type="InterPro" id="IPR000522">
    <property type="entry name" value="ABC_transptr_permease_BtuC"/>
</dbReference>
<dbReference type="CDD" id="cd06550">
    <property type="entry name" value="TM_ABC_iron-siderophores_like"/>
    <property type="match status" value="1"/>
</dbReference>
<evidence type="ECO:0000256" key="2">
    <source>
        <dbReference type="ARBA" id="ARBA00007935"/>
    </source>
</evidence>
<feature type="transmembrane region" description="Helical" evidence="8">
    <location>
        <begin position="324"/>
        <end position="341"/>
    </location>
</feature>
<evidence type="ECO:0000256" key="3">
    <source>
        <dbReference type="ARBA" id="ARBA00022448"/>
    </source>
</evidence>
<dbReference type="SUPFAM" id="SSF81345">
    <property type="entry name" value="ABC transporter involved in vitamin B12 uptake, BtuC"/>
    <property type="match status" value="1"/>
</dbReference>
<evidence type="ECO:0000256" key="6">
    <source>
        <dbReference type="ARBA" id="ARBA00022989"/>
    </source>
</evidence>
<feature type="transmembrane region" description="Helical" evidence="8">
    <location>
        <begin position="133"/>
        <end position="151"/>
    </location>
</feature>
<evidence type="ECO:0000256" key="1">
    <source>
        <dbReference type="ARBA" id="ARBA00004651"/>
    </source>
</evidence>
<dbReference type="OrthoDB" id="9055647at2"/>
<reference evidence="9 10" key="1">
    <citation type="journal article" date="2012" name="J. Bacteriol.">
        <title>Genome Sequence of n-Alkane-Degrading Hydrocarboniphaga effusa Strain AP103T (ATCC BAA-332T).</title>
        <authorList>
            <person name="Chang H.K."/>
            <person name="Zylstra G.J."/>
            <person name="Chae J.C."/>
        </authorList>
    </citation>
    <scope>NUCLEOTIDE SEQUENCE [LARGE SCALE GENOMIC DNA]</scope>
    <source>
        <strain evidence="9 10">AP103</strain>
    </source>
</reference>
<dbReference type="STRING" id="1172194.WQQ_39910"/>
<evidence type="ECO:0000256" key="7">
    <source>
        <dbReference type="ARBA" id="ARBA00023136"/>
    </source>
</evidence>
<dbReference type="Gene3D" id="1.10.3470.10">
    <property type="entry name" value="ABC transporter involved in vitamin B12 uptake, BtuC"/>
    <property type="match status" value="1"/>
</dbReference>
<feature type="transmembrane region" description="Helical" evidence="8">
    <location>
        <begin position="205"/>
        <end position="223"/>
    </location>
</feature>
<proteinExistence type="inferred from homology"/>
<evidence type="ECO:0000313" key="9">
    <source>
        <dbReference type="EMBL" id="EIT68796.1"/>
    </source>
</evidence>
<keyword evidence="4" id="KW-1003">Cell membrane</keyword>
<organism evidence="9 10">
    <name type="scientific">Hydrocarboniphaga effusa AP103</name>
    <dbReference type="NCBI Taxonomy" id="1172194"/>
    <lineage>
        <taxon>Bacteria</taxon>
        <taxon>Pseudomonadati</taxon>
        <taxon>Pseudomonadota</taxon>
        <taxon>Gammaproteobacteria</taxon>
        <taxon>Nevskiales</taxon>
        <taxon>Nevskiaceae</taxon>
        <taxon>Hydrocarboniphaga</taxon>
    </lineage>
</organism>
<evidence type="ECO:0000256" key="4">
    <source>
        <dbReference type="ARBA" id="ARBA00022475"/>
    </source>
</evidence>
<comment type="caution">
    <text evidence="9">The sequence shown here is derived from an EMBL/GenBank/DDBJ whole genome shotgun (WGS) entry which is preliminary data.</text>
</comment>
<dbReference type="FunFam" id="1.10.3470.10:FF:000001">
    <property type="entry name" value="Vitamin B12 ABC transporter permease BtuC"/>
    <property type="match status" value="1"/>
</dbReference>
<dbReference type="GO" id="GO:0005886">
    <property type="term" value="C:plasma membrane"/>
    <property type="evidence" value="ECO:0007669"/>
    <property type="project" value="UniProtKB-SubCell"/>
</dbReference>
<dbReference type="GO" id="GO:0022857">
    <property type="term" value="F:transmembrane transporter activity"/>
    <property type="evidence" value="ECO:0007669"/>
    <property type="project" value="InterPro"/>
</dbReference>
<dbReference type="PANTHER" id="PTHR30472">
    <property type="entry name" value="FERRIC ENTEROBACTIN TRANSPORT SYSTEM PERMEASE PROTEIN"/>
    <property type="match status" value="1"/>
</dbReference>
<dbReference type="InterPro" id="IPR037294">
    <property type="entry name" value="ABC_BtuC-like"/>
</dbReference>
<dbReference type="GO" id="GO:0033214">
    <property type="term" value="P:siderophore-iron import into cell"/>
    <property type="evidence" value="ECO:0007669"/>
    <property type="project" value="TreeGrafter"/>
</dbReference>
<feature type="transmembrane region" description="Helical" evidence="8">
    <location>
        <begin position="73"/>
        <end position="90"/>
    </location>
</feature>